<keyword evidence="2" id="KW-0812">Transmembrane</keyword>
<protein>
    <submittedName>
        <fullName evidence="3">Uncharacterized protein</fullName>
    </submittedName>
</protein>
<gene>
    <name evidence="3" type="ORF">ACOF00016_LOCUS1103</name>
</gene>
<evidence type="ECO:0000256" key="1">
    <source>
        <dbReference type="SAM" id="MobiDB-lite"/>
    </source>
</evidence>
<sequence length="527" mass="59649">MPEYDDDEAIARALQEQYNQEDTQQQRQVSARRSRSARTTNTNNVVATAPPEQVVRGQGISETDEEYARRVAREEERLYRYYQRRQQSHRSNNSSSSNNRPSAPIIPPPVPVDTNTSRSVTFDVCRSDSGDTHGTTSNEGSAVAEFEDEEYARRVEQELLDEEVARRYQENEEARASRVVARQVATERPPRYSFNCFCGYLVFATVIGAAVVAFFYFFYIQDNGKPRDWIWDPSDFADEDPFDAKKPDDVTPWRSNGRGLNVEVLNALEDNWDEFFYTAILDWDLGYPDSLTLSTATVEKDSNCHLHPTQGKVKVCNGDYGRTSWKGINEVHIDGSGYIYASTARLNDFYFDGNKGSMQYTMCHELGHAWGLPHTDETFGNKDLGNCMDYTLNEADNNTPDLSNYDFLFRLYGLVPDAEEYIAPTVAPSYAPLPTFAPIGELVGVSQQQEQSPGKNKDNGKTRSLEVVEDGYDEEIRASLADARERIMSGKRDGVRTVYRGSRGEVHEADMVKGHKLVVHKLLPTAR</sequence>
<feature type="compositionally biased region" description="Low complexity" evidence="1">
    <location>
        <begin position="37"/>
        <end position="49"/>
    </location>
</feature>
<accession>A0A7S3P3W1</accession>
<dbReference type="Gene3D" id="3.40.390.10">
    <property type="entry name" value="Collagenase (Catalytic Domain)"/>
    <property type="match status" value="1"/>
</dbReference>
<name>A0A7S3P3W1_9STRA</name>
<dbReference type="AlphaFoldDB" id="A0A7S3P3W1"/>
<feature type="region of interest" description="Disordered" evidence="1">
    <location>
        <begin position="84"/>
        <end position="144"/>
    </location>
</feature>
<dbReference type="InterPro" id="IPR024079">
    <property type="entry name" value="MetalloPept_cat_dom_sf"/>
</dbReference>
<proteinExistence type="predicted"/>
<evidence type="ECO:0000256" key="2">
    <source>
        <dbReference type="SAM" id="Phobius"/>
    </source>
</evidence>
<reference evidence="3" key="1">
    <citation type="submission" date="2021-01" db="EMBL/GenBank/DDBJ databases">
        <authorList>
            <person name="Corre E."/>
            <person name="Pelletier E."/>
            <person name="Niang G."/>
            <person name="Scheremetjew M."/>
            <person name="Finn R."/>
            <person name="Kale V."/>
            <person name="Holt S."/>
            <person name="Cochrane G."/>
            <person name="Meng A."/>
            <person name="Brown T."/>
            <person name="Cohen L."/>
        </authorList>
    </citation>
    <scope>NUCLEOTIDE SEQUENCE</scope>
    <source>
        <strain evidence="3">CCMP127</strain>
    </source>
</reference>
<dbReference type="SUPFAM" id="SSF55486">
    <property type="entry name" value="Metalloproteases ('zincins'), catalytic domain"/>
    <property type="match status" value="1"/>
</dbReference>
<feature type="region of interest" description="Disordered" evidence="1">
    <location>
        <begin position="16"/>
        <end position="67"/>
    </location>
</feature>
<dbReference type="GO" id="GO:0008237">
    <property type="term" value="F:metallopeptidase activity"/>
    <property type="evidence" value="ECO:0007669"/>
    <property type="project" value="InterPro"/>
</dbReference>
<organism evidence="3">
    <name type="scientific">Amphora coffeiformis</name>
    <dbReference type="NCBI Taxonomy" id="265554"/>
    <lineage>
        <taxon>Eukaryota</taxon>
        <taxon>Sar</taxon>
        <taxon>Stramenopiles</taxon>
        <taxon>Ochrophyta</taxon>
        <taxon>Bacillariophyta</taxon>
        <taxon>Bacillariophyceae</taxon>
        <taxon>Bacillariophycidae</taxon>
        <taxon>Thalassiophysales</taxon>
        <taxon>Catenulaceae</taxon>
        <taxon>Amphora</taxon>
    </lineage>
</organism>
<feature type="transmembrane region" description="Helical" evidence="2">
    <location>
        <begin position="199"/>
        <end position="219"/>
    </location>
</feature>
<keyword evidence="2" id="KW-0472">Membrane</keyword>
<feature type="compositionally biased region" description="Low complexity" evidence="1">
    <location>
        <begin position="16"/>
        <end position="29"/>
    </location>
</feature>
<evidence type="ECO:0000313" key="3">
    <source>
        <dbReference type="EMBL" id="CAE0402852.1"/>
    </source>
</evidence>
<dbReference type="EMBL" id="HBIM01001269">
    <property type="protein sequence ID" value="CAE0402852.1"/>
    <property type="molecule type" value="Transcribed_RNA"/>
</dbReference>
<keyword evidence="2" id="KW-1133">Transmembrane helix</keyword>
<feature type="compositionally biased region" description="Low complexity" evidence="1">
    <location>
        <begin position="89"/>
        <end position="103"/>
    </location>
</feature>